<dbReference type="InterPro" id="IPR052709">
    <property type="entry name" value="Transposase-MT_Hybrid"/>
</dbReference>
<dbReference type="GO" id="GO:0044547">
    <property type="term" value="F:DNA topoisomerase binding"/>
    <property type="evidence" value="ECO:0007669"/>
    <property type="project" value="TreeGrafter"/>
</dbReference>
<dbReference type="SUPFAM" id="SSF52777">
    <property type="entry name" value="CoA-dependent acyltransferases"/>
    <property type="match status" value="1"/>
</dbReference>
<dbReference type="Proteomes" id="UP000053825">
    <property type="component" value="Unassembled WGS sequence"/>
</dbReference>
<dbReference type="PANTHER" id="PTHR46060">
    <property type="entry name" value="MARINER MOS1 TRANSPOSASE-LIKE PROTEIN"/>
    <property type="match status" value="1"/>
</dbReference>
<dbReference type="GO" id="GO:0015074">
    <property type="term" value="P:DNA integration"/>
    <property type="evidence" value="ECO:0007669"/>
    <property type="project" value="TreeGrafter"/>
</dbReference>
<evidence type="ECO:0000313" key="5">
    <source>
        <dbReference type="EMBL" id="KOC71054.1"/>
    </source>
</evidence>
<dbReference type="PROSITE" id="PS00439">
    <property type="entry name" value="ACYLTRANSF_C_1"/>
    <property type="match status" value="1"/>
</dbReference>
<accession>A0A0L7RJP1</accession>
<dbReference type="GO" id="GO:0032259">
    <property type="term" value="P:methylation"/>
    <property type="evidence" value="ECO:0007669"/>
    <property type="project" value="UniProtKB-KW"/>
</dbReference>
<protein>
    <submittedName>
        <fullName evidence="5">Histone-lysine N-methyltransferase SETMAR</fullName>
    </submittedName>
</protein>
<keyword evidence="2" id="KW-0012">Acyltransferase</keyword>
<dbReference type="PANTHER" id="PTHR46060:SF2">
    <property type="entry name" value="HISTONE-LYSINE N-METHYLTRANSFERASE SETMAR"/>
    <property type="match status" value="1"/>
</dbReference>
<dbReference type="OrthoDB" id="240216at2759"/>
<reference evidence="5 6" key="1">
    <citation type="submission" date="2015-07" db="EMBL/GenBank/DDBJ databases">
        <title>The genome of Habropoda laboriosa.</title>
        <authorList>
            <person name="Pan H."/>
            <person name="Kapheim K."/>
        </authorList>
    </citation>
    <scope>NUCLEOTIDE SEQUENCE [LARGE SCALE GENOMIC DNA]</scope>
    <source>
        <strain evidence="5">0110345459</strain>
    </source>
</reference>
<comment type="catalytic activity">
    <reaction evidence="3">
        <text>4,8-dimethylnonanoyl-CoA + (R)-carnitine = O-4,8-dimethylnonanoyl-(R)-carnitine + CoA</text>
        <dbReference type="Rhea" id="RHEA:44860"/>
        <dbReference type="ChEBI" id="CHEBI:16347"/>
        <dbReference type="ChEBI" id="CHEBI:57287"/>
        <dbReference type="ChEBI" id="CHEBI:77061"/>
        <dbReference type="ChEBI" id="CHEBI:84654"/>
    </reaction>
</comment>
<dbReference type="GO" id="GO:0000014">
    <property type="term" value="F:single-stranded DNA endodeoxyribonuclease activity"/>
    <property type="evidence" value="ECO:0007669"/>
    <property type="project" value="TreeGrafter"/>
</dbReference>
<dbReference type="EMBL" id="KQ414580">
    <property type="protein sequence ID" value="KOC71054.1"/>
    <property type="molecule type" value="Genomic_DNA"/>
</dbReference>
<dbReference type="GO" id="GO:0035861">
    <property type="term" value="C:site of double-strand break"/>
    <property type="evidence" value="ECO:0007669"/>
    <property type="project" value="TreeGrafter"/>
</dbReference>
<keyword evidence="5" id="KW-0489">Methyltransferase</keyword>
<dbReference type="GO" id="GO:0005634">
    <property type="term" value="C:nucleus"/>
    <property type="evidence" value="ECO:0007669"/>
    <property type="project" value="TreeGrafter"/>
</dbReference>
<dbReference type="InterPro" id="IPR039551">
    <property type="entry name" value="Cho/carn_acyl_trans"/>
</dbReference>
<dbReference type="GO" id="GO:0006635">
    <property type="term" value="P:fatty acid beta-oxidation"/>
    <property type="evidence" value="ECO:0007669"/>
    <property type="project" value="UniProtKB-UniPathway"/>
</dbReference>
<keyword evidence="6" id="KW-1185">Reference proteome</keyword>
<feature type="domain" description="Choline/carnitine acyltransferase" evidence="4">
    <location>
        <begin position="98"/>
        <end position="157"/>
    </location>
</feature>
<organism evidence="5 6">
    <name type="scientific">Habropoda laboriosa</name>
    <dbReference type="NCBI Taxonomy" id="597456"/>
    <lineage>
        <taxon>Eukaryota</taxon>
        <taxon>Metazoa</taxon>
        <taxon>Ecdysozoa</taxon>
        <taxon>Arthropoda</taxon>
        <taxon>Hexapoda</taxon>
        <taxon>Insecta</taxon>
        <taxon>Pterygota</taxon>
        <taxon>Neoptera</taxon>
        <taxon>Endopterygota</taxon>
        <taxon>Hymenoptera</taxon>
        <taxon>Apocrita</taxon>
        <taxon>Aculeata</taxon>
        <taxon>Apoidea</taxon>
        <taxon>Anthophila</taxon>
        <taxon>Apidae</taxon>
        <taxon>Habropoda</taxon>
    </lineage>
</organism>
<dbReference type="GO" id="GO:0046975">
    <property type="term" value="F:histone H3K36 methyltransferase activity"/>
    <property type="evidence" value="ECO:0007669"/>
    <property type="project" value="TreeGrafter"/>
</dbReference>
<dbReference type="GO" id="GO:0044774">
    <property type="term" value="P:mitotic DNA integrity checkpoint signaling"/>
    <property type="evidence" value="ECO:0007669"/>
    <property type="project" value="TreeGrafter"/>
</dbReference>
<evidence type="ECO:0000256" key="3">
    <source>
        <dbReference type="ARBA" id="ARBA00048999"/>
    </source>
</evidence>
<dbReference type="UniPathway" id="UPA00659"/>
<proteinExistence type="predicted"/>
<comment type="pathway">
    <text evidence="1">Lipid metabolism; fatty acid beta-oxidation.</text>
</comment>
<dbReference type="GO" id="GO:0000729">
    <property type="term" value="P:DNA double-strand break processing"/>
    <property type="evidence" value="ECO:0007669"/>
    <property type="project" value="TreeGrafter"/>
</dbReference>
<evidence type="ECO:0000313" key="6">
    <source>
        <dbReference type="Proteomes" id="UP000053825"/>
    </source>
</evidence>
<name>A0A0L7RJP1_9HYME</name>
<dbReference type="InterPro" id="IPR000542">
    <property type="entry name" value="Carn_acyl_trans"/>
</dbReference>
<dbReference type="GO" id="GO:0003690">
    <property type="term" value="F:double-stranded DNA binding"/>
    <property type="evidence" value="ECO:0007669"/>
    <property type="project" value="TreeGrafter"/>
</dbReference>
<dbReference type="GO" id="GO:0000793">
    <property type="term" value="C:condensed chromosome"/>
    <property type="evidence" value="ECO:0007669"/>
    <property type="project" value="TreeGrafter"/>
</dbReference>
<dbReference type="GO" id="GO:0016747">
    <property type="term" value="F:acyltransferase activity, transferring groups other than amino-acyl groups"/>
    <property type="evidence" value="ECO:0007669"/>
    <property type="project" value="UniProtKB-ARBA"/>
</dbReference>
<dbReference type="GO" id="GO:0031297">
    <property type="term" value="P:replication fork processing"/>
    <property type="evidence" value="ECO:0007669"/>
    <property type="project" value="TreeGrafter"/>
</dbReference>
<evidence type="ECO:0000256" key="2">
    <source>
        <dbReference type="ARBA" id="ARBA00023315"/>
    </source>
</evidence>
<evidence type="ECO:0000256" key="1">
    <source>
        <dbReference type="ARBA" id="ARBA00005005"/>
    </source>
</evidence>
<evidence type="ECO:0000259" key="4">
    <source>
        <dbReference type="Pfam" id="PF00755"/>
    </source>
</evidence>
<dbReference type="Pfam" id="PF00755">
    <property type="entry name" value="Carn_acyltransf"/>
    <property type="match status" value="1"/>
</dbReference>
<dbReference type="STRING" id="597456.A0A0L7RJP1"/>
<sequence length="157" mass="18059">MFIVLAVWWSNSELICYSFLRSSTVITANTDHVKAQLMIVMHKMLFVEQPILVNRKGPILLHDNARPHVSQFTIRKIHELGYETLKHPTYKEATLPTLPVPDLESTLQKYLAQVEAVAPHHLPKTRSLVKAFLSGPGPKLQQRLVERRQKMTNWVSE</sequence>
<dbReference type="AlphaFoldDB" id="A0A0L7RJP1"/>
<keyword evidence="5" id="KW-0808">Transferase</keyword>
<dbReference type="GO" id="GO:0042800">
    <property type="term" value="F:histone H3K4 methyltransferase activity"/>
    <property type="evidence" value="ECO:0007669"/>
    <property type="project" value="TreeGrafter"/>
</dbReference>
<dbReference type="GO" id="GO:0003697">
    <property type="term" value="F:single-stranded DNA binding"/>
    <property type="evidence" value="ECO:0007669"/>
    <property type="project" value="TreeGrafter"/>
</dbReference>
<gene>
    <name evidence="5" type="ORF">WH47_07198</name>
</gene>
<dbReference type="GO" id="GO:0006303">
    <property type="term" value="P:double-strand break repair via nonhomologous end joining"/>
    <property type="evidence" value="ECO:0007669"/>
    <property type="project" value="TreeGrafter"/>
</dbReference>
<dbReference type="InterPro" id="IPR042572">
    <property type="entry name" value="Carn_acyl_trans_N"/>
</dbReference>
<dbReference type="Gene3D" id="1.10.275.20">
    <property type="entry name" value="Choline/Carnitine o-acyltransferase"/>
    <property type="match status" value="1"/>
</dbReference>